<reference evidence="4" key="1">
    <citation type="submission" date="2019-04" db="EMBL/GenBank/DDBJ databases">
        <title>Nocardioides xinjiangensis sp. nov.</title>
        <authorList>
            <person name="Liu S."/>
        </authorList>
    </citation>
    <scope>NUCLEOTIDE SEQUENCE [LARGE SCALE GENOMIC DNA]</scope>
    <source>
        <strain evidence="4">18</strain>
    </source>
</reference>
<feature type="region of interest" description="Disordered" evidence="1">
    <location>
        <begin position="57"/>
        <end position="99"/>
    </location>
</feature>
<dbReference type="Proteomes" id="UP000308760">
    <property type="component" value="Unassembled WGS sequence"/>
</dbReference>
<evidence type="ECO:0000313" key="3">
    <source>
        <dbReference type="EMBL" id="THV40136.1"/>
    </source>
</evidence>
<keyword evidence="2" id="KW-0812">Transmembrane</keyword>
<evidence type="ECO:0000256" key="2">
    <source>
        <dbReference type="SAM" id="Phobius"/>
    </source>
</evidence>
<dbReference type="SUPFAM" id="SSF50370">
    <property type="entry name" value="Ricin B-like lectins"/>
    <property type="match status" value="1"/>
</dbReference>
<dbReference type="RefSeq" id="WP_136535481.1">
    <property type="nucleotide sequence ID" value="NZ_STGY01000057.1"/>
</dbReference>
<keyword evidence="4" id="KW-1185">Reference proteome</keyword>
<reference evidence="3 4" key="2">
    <citation type="submission" date="2019-05" db="EMBL/GenBank/DDBJ databases">
        <title>Glycomyces buryatensis sp. nov.</title>
        <authorList>
            <person name="Nikitina E."/>
        </authorList>
    </citation>
    <scope>NUCLEOTIDE SEQUENCE [LARGE SCALE GENOMIC DNA]</scope>
    <source>
        <strain evidence="3 4">18</strain>
    </source>
</reference>
<dbReference type="AlphaFoldDB" id="A0A4V4HS25"/>
<dbReference type="OrthoDB" id="5193135at2"/>
<comment type="caution">
    <text evidence="3">The sequence shown here is derived from an EMBL/GenBank/DDBJ whole genome shotgun (WGS) entry which is preliminary data.</text>
</comment>
<dbReference type="InterPro" id="IPR035992">
    <property type="entry name" value="Ricin_B-like_lectins"/>
</dbReference>
<dbReference type="Gene3D" id="2.80.10.50">
    <property type="match status" value="1"/>
</dbReference>
<protein>
    <submittedName>
        <fullName evidence="3">Uncharacterized protein</fullName>
    </submittedName>
</protein>
<accession>A0A4V4HS25</accession>
<evidence type="ECO:0000256" key="1">
    <source>
        <dbReference type="SAM" id="MobiDB-lite"/>
    </source>
</evidence>
<evidence type="ECO:0000313" key="4">
    <source>
        <dbReference type="Proteomes" id="UP000308760"/>
    </source>
</evidence>
<feature type="transmembrane region" description="Helical" evidence="2">
    <location>
        <begin position="32"/>
        <end position="54"/>
    </location>
</feature>
<keyword evidence="2" id="KW-0472">Membrane</keyword>
<sequence>MTQQDQRPQRDLPDKIQSSWEGMRDKFGANRAVAVTAAVVAGVLLIAVVAAVVASGGGDEDGGTEQVATDESSAAEASASEEAAAGDDAQTAPSLPADGNYLMRQEAGGLCVTAGPEPGNEERTVMVLGDCAETYPVSLAFAGQGEGRYTVGLDFAEDQWEACLGADNPADEAGYLTSGYDCDGSELQSFTLSDLGSGVYAVAVAATGLCLGLLEDASAEAGAALATAACDPEDANQRFSLLVP</sequence>
<dbReference type="CDD" id="cd00161">
    <property type="entry name" value="beta-trefoil_Ricin-like"/>
    <property type="match status" value="1"/>
</dbReference>
<dbReference type="EMBL" id="STGY01000057">
    <property type="protein sequence ID" value="THV40136.1"/>
    <property type="molecule type" value="Genomic_DNA"/>
</dbReference>
<organism evidence="3 4">
    <name type="scientific">Glycomyces buryatensis</name>
    <dbReference type="NCBI Taxonomy" id="2570927"/>
    <lineage>
        <taxon>Bacteria</taxon>
        <taxon>Bacillati</taxon>
        <taxon>Actinomycetota</taxon>
        <taxon>Actinomycetes</taxon>
        <taxon>Glycomycetales</taxon>
        <taxon>Glycomycetaceae</taxon>
        <taxon>Glycomyces</taxon>
    </lineage>
</organism>
<dbReference type="PROSITE" id="PS50231">
    <property type="entry name" value="RICIN_B_LECTIN"/>
    <property type="match status" value="1"/>
</dbReference>
<feature type="compositionally biased region" description="Low complexity" evidence="1">
    <location>
        <begin position="71"/>
        <end position="83"/>
    </location>
</feature>
<keyword evidence="2" id="KW-1133">Transmembrane helix</keyword>
<proteinExistence type="predicted"/>
<name>A0A4V4HS25_9ACTN</name>
<gene>
    <name evidence="3" type="ORF">FAB82_15675</name>
</gene>